<dbReference type="Proteomes" id="UP001213681">
    <property type="component" value="Unassembled WGS sequence"/>
</dbReference>
<dbReference type="EMBL" id="JAPVEA010000007">
    <property type="protein sequence ID" value="KAJ5444270.1"/>
    <property type="molecule type" value="Genomic_DNA"/>
</dbReference>
<reference evidence="2" key="2">
    <citation type="journal article" date="2023" name="IMA Fungus">
        <title>Comparative genomic study of the Penicillium genus elucidates a diverse pangenome and 15 lateral gene transfer events.</title>
        <authorList>
            <person name="Petersen C."/>
            <person name="Sorensen T."/>
            <person name="Nielsen M.R."/>
            <person name="Sondergaard T.E."/>
            <person name="Sorensen J.L."/>
            <person name="Fitzpatrick D.A."/>
            <person name="Frisvad J.C."/>
            <person name="Nielsen K.L."/>
        </authorList>
    </citation>
    <scope>NUCLEOTIDE SEQUENCE</scope>
    <source>
        <strain evidence="2">IBT 16125</strain>
    </source>
</reference>
<sequence>MALINESADEDPLPCPAWVWSNISNIHVAKDRSWFGDDYTPFNSYCLIEGHPITVIGIGTVDLPVKLGPSSHGTLHLENVLHVPDMLCNIIGDILTHGYGISNNRFIELSTKQTVAYLTLHYGLYVVLLSEFPHGPKVGPSPFGGTMNNLIGISWPEPERMRFEAVKRLLVAL</sequence>
<evidence type="ECO:0000313" key="2">
    <source>
        <dbReference type="EMBL" id="KAJ5444270.1"/>
    </source>
</evidence>
<gene>
    <name evidence="2" type="ORF">N7458_008142</name>
</gene>
<organism evidence="2 3">
    <name type="scientific">Penicillium daleae</name>
    <dbReference type="NCBI Taxonomy" id="63821"/>
    <lineage>
        <taxon>Eukaryota</taxon>
        <taxon>Fungi</taxon>
        <taxon>Dikarya</taxon>
        <taxon>Ascomycota</taxon>
        <taxon>Pezizomycotina</taxon>
        <taxon>Eurotiomycetes</taxon>
        <taxon>Eurotiomycetidae</taxon>
        <taxon>Eurotiales</taxon>
        <taxon>Aspergillaceae</taxon>
        <taxon>Penicillium</taxon>
    </lineage>
</organism>
<dbReference type="AlphaFoldDB" id="A0AAD6C2F8"/>
<proteinExistence type="predicted"/>
<dbReference type="GeneID" id="81601767"/>
<name>A0AAD6C2F8_9EURO</name>
<dbReference type="PANTHER" id="PTHR40628:SF1">
    <property type="entry name" value="CHROMO DOMAIN-CONTAINING PROTEIN"/>
    <property type="match status" value="1"/>
</dbReference>
<dbReference type="InterPro" id="IPR054722">
    <property type="entry name" value="PolX-like_BBD"/>
</dbReference>
<comment type="caution">
    <text evidence="2">The sequence shown here is derived from an EMBL/GenBank/DDBJ whole genome shotgun (WGS) entry which is preliminary data.</text>
</comment>
<dbReference type="PANTHER" id="PTHR40628">
    <property type="entry name" value="CHROMO DOMAIN-CONTAINING PROTEIN"/>
    <property type="match status" value="1"/>
</dbReference>
<evidence type="ECO:0000313" key="3">
    <source>
        <dbReference type="Proteomes" id="UP001213681"/>
    </source>
</evidence>
<reference evidence="2" key="1">
    <citation type="submission" date="2022-12" db="EMBL/GenBank/DDBJ databases">
        <authorList>
            <person name="Petersen C."/>
        </authorList>
    </citation>
    <scope>NUCLEOTIDE SEQUENCE</scope>
    <source>
        <strain evidence="2">IBT 16125</strain>
    </source>
</reference>
<dbReference type="RefSeq" id="XP_056764350.1">
    <property type="nucleotide sequence ID" value="XM_056911524.1"/>
</dbReference>
<accession>A0AAD6C2F8</accession>
<evidence type="ECO:0000259" key="1">
    <source>
        <dbReference type="Pfam" id="PF22936"/>
    </source>
</evidence>
<feature type="domain" description="Retrovirus-related Pol polyprotein from transposon TNT 1-94-like beta-barrel" evidence="1">
    <location>
        <begin position="25"/>
        <end position="91"/>
    </location>
</feature>
<protein>
    <recommendedName>
        <fullName evidence="1">Retrovirus-related Pol polyprotein from transposon TNT 1-94-like beta-barrel domain-containing protein</fullName>
    </recommendedName>
</protein>
<dbReference type="Pfam" id="PF22936">
    <property type="entry name" value="Pol_BBD"/>
    <property type="match status" value="1"/>
</dbReference>
<keyword evidence="3" id="KW-1185">Reference proteome</keyword>